<evidence type="ECO:0000313" key="2">
    <source>
        <dbReference type="EMBL" id="TRL37582.1"/>
    </source>
</evidence>
<dbReference type="Gene3D" id="2.20.140.10">
    <property type="entry name" value="WGR domain"/>
    <property type="match status" value="1"/>
</dbReference>
<dbReference type="InterPro" id="IPR036930">
    <property type="entry name" value="WGR_dom_sf"/>
</dbReference>
<dbReference type="InterPro" id="IPR049809">
    <property type="entry name" value="YehF/YfeS-like_WGR"/>
</dbReference>
<dbReference type="InterPro" id="IPR008893">
    <property type="entry name" value="WGR_domain"/>
</dbReference>
<accession>A0A549T6T2</accession>
<evidence type="ECO:0000259" key="1">
    <source>
        <dbReference type="PROSITE" id="PS51977"/>
    </source>
</evidence>
<dbReference type="SMART" id="SM00773">
    <property type="entry name" value="WGR"/>
    <property type="match status" value="1"/>
</dbReference>
<comment type="caution">
    <text evidence="2">The sequence shown here is derived from an EMBL/GenBank/DDBJ whole genome shotgun (WGS) entry which is preliminary data.</text>
</comment>
<protein>
    <submittedName>
        <fullName evidence="2">WGR domain-containing protein</fullName>
    </submittedName>
</protein>
<dbReference type="RefSeq" id="WP_142861626.1">
    <property type="nucleotide sequence ID" value="NZ_VJMF01000010.1"/>
</dbReference>
<dbReference type="Pfam" id="PF05406">
    <property type="entry name" value="WGR"/>
    <property type="match status" value="1"/>
</dbReference>
<sequence length="82" mass="9550">MSAVVLRRIDPDRNMARFYRLDVQPDLFGGWSFIREWGRIGRPGQVRSTPYPSPAEAMVALQRQRQAKEQRGYLEQQSGEKI</sequence>
<evidence type="ECO:0000313" key="3">
    <source>
        <dbReference type="Proteomes" id="UP000316781"/>
    </source>
</evidence>
<gene>
    <name evidence="2" type="ORF">FM996_02140</name>
</gene>
<dbReference type="EMBL" id="VJMF01000010">
    <property type="protein sequence ID" value="TRL37582.1"/>
    <property type="molecule type" value="Genomic_DNA"/>
</dbReference>
<proteinExistence type="predicted"/>
<dbReference type="CDD" id="cd07996">
    <property type="entry name" value="WGR_MMR_like"/>
    <property type="match status" value="1"/>
</dbReference>
<reference evidence="2 3" key="1">
    <citation type="submission" date="2019-07" db="EMBL/GenBank/DDBJ databases">
        <title>Ln-dependent methylotrophs.</title>
        <authorList>
            <person name="Tani A."/>
        </authorList>
    </citation>
    <scope>NUCLEOTIDE SEQUENCE [LARGE SCALE GENOMIC DNA]</scope>
    <source>
        <strain evidence="2 3">SM89A</strain>
    </source>
</reference>
<dbReference type="PROSITE" id="PS51977">
    <property type="entry name" value="WGR"/>
    <property type="match status" value="1"/>
</dbReference>
<name>A0A549T6T2_METSR</name>
<dbReference type="Proteomes" id="UP000316781">
    <property type="component" value="Unassembled WGS sequence"/>
</dbReference>
<dbReference type="SUPFAM" id="SSF142921">
    <property type="entry name" value="WGR domain-like"/>
    <property type="match status" value="1"/>
</dbReference>
<feature type="domain" description="WGR" evidence="1">
    <location>
        <begin position="1"/>
        <end position="82"/>
    </location>
</feature>
<dbReference type="AlphaFoldDB" id="A0A549T6T2"/>
<organism evidence="2 3">
    <name type="scientific">Methylosinus sporium</name>
    <dbReference type="NCBI Taxonomy" id="428"/>
    <lineage>
        <taxon>Bacteria</taxon>
        <taxon>Pseudomonadati</taxon>
        <taxon>Pseudomonadota</taxon>
        <taxon>Alphaproteobacteria</taxon>
        <taxon>Hyphomicrobiales</taxon>
        <taxon>Methylocystaceae</taxon>
        <taxon>Methylosinus</taxon>
    </lineage>
</organism>